<organism evidence="5 6">
    <name type="scientific">Candidatus Gottesmanbacteria bacterium RIFCSPHIGHO2_01_FULL_47_48</name>
    <dbReference type="NCBI Taxonomy" id="1798381"/>
    <lineage>
        <taxon>Bacteria</taxon>
        <taxon>Candidatus Gottesmaniibacteriota</taxon>
    </lineage>
</organism>
<reference evidence="5 6" key="1">
    <citation type="journal article" date="2016" name="Nat. Commun.">
        <title>Thousands of microbial genomes shed light on interconnected biogeochemical processes in an aquifer system.</title>
        <authorList>
            <person name="Anantharaman K."/>
            <person name="Brown C.T."/>
            <person name="Hug L.A."/>
            <person name="Sharon I."/>
            <person name="Castelle C.J."/>
            <person name="Probst A.J."/>
            <person name="Thomas B.C."/>
            <person name="Singh A."/>
            <person name="Wilkins M.J."/>
            <person name="Karaoz U."/>
            <person name="Brodie E.L."/>
            <person name="Williams K.H."/>
            <person name="Hubbard S.S."/>
            <person name="Banfield J.F."/>
        </authorList>
    </citation>
    <scope>NUCLEOTIDE SEQUENCE [LARGE SCALE GENOMIC DNA]</scope>
</reference>
<evidence type="ECO:0000256" key="2">
    <source>
        <dbReference type="SAM" id="MobiDB-lite"/>
    </source>
</evidence>
<dbReference type="SUPFAM" id="SSF51261">
    <property type="entry name" value="Duplicated hybrid motif"/>
    <property type="match status" value="1"/>
</dbReference>
<feature type="compositionally biased region" description="Low complexity" evidence="2">
    <location>
        <begin position="290"/>
        <end position="299"/>
    </location>
</feature>
<keyword evidence="1" id="KW-0175">Coiled coil</keyword>
<feature type="transmembrane region" description="Helical" evidence="3">
    <location>
        <begin position="1025"/>
        <end position="1045"/>
    </location>
</feature>
<dbReference type="Proteomes" id="UP000177871">
    <property type="component" value="Unassembled WGS sequence"/>
</dbReference>
<keyword evidence="3" id="KW-1133">Transmembrane helix</keyword>
<sequence>MADDPTSSPDKRQVELEGAILGFEIKIAADEKKLEKLQKDLTEAFSEGEKARDIRNSKSLEGLKKSLDSVSKSAARAAEEASELGKWAVIASGIAQSPETSPFKLMIKTLNQGFKYITYSDRAISADRIFNDWVESLKGKQSEEEAKREKLIREIFFGPEQPVTIAENFPQYFNQFHYQGNESKQIETWYSPDSWKGVSEAYYQEAAWRRSVLLELQQNLILLEWIIFRSEIRPNQELPNQPDIKDLKWLIDEMEKRKAEREEELQKYKANYAKFKASLLKSGASEENAEAAAHELSASVDFSEQANKESQAERTSTGGAPSNIPLSAAPGPSTELKTIKEKEHPHAQVAVSAGITPVDVLRNPDWVLNQLALGFLSQVQSQIESTEVIPAFLGLDPEQEEFARRLMTEKGLTSQEAVRQATLTLGVNPELANLTDSERKLAYQLMREQNFPAHEAAAAALQISQAEPRLANLTPEQKEVALSYLKQGRTVKQAIDFALVEKPEVAPEITPFEAVSAPTSAQITTALSSLPADQQQPARQLVTSLMGQGYSYDEAVELALQDFAAPLSAAERETAATPAPIETLAEFADLPLEQQEEATKLVNKLMSQGRSYGEAVTIALQSVTAPPGTRPAETATAPLEIVEEFASFTPEQQAKATELVQKLMSRGMSYEQAVATASLSFSARPAAAAATVSSQVPAGAIPEFASLSPEQQSEAIKLFSELVAKGYRRNDAVAQVLQIITASGTAAQKPTTAFRETAAPIQPPTVRAGEAPKTRTAEPGLSPLQKETREQLEKRGRGPLGLRDYTHPSEAAKAITSHLRAYFLRVFSRGPAQETVPAVSEAATPPASSVSTEGIAAGAGVAAGVATSVGTKVGKSLLSKGVDAALGAVAPQALAAKKLIEKALAVAGKVLPPVIKNALEDLKEKIKEGIIGLNALIAMHLPAFISGLIGGTVGAIAGPIGAAIGFGVGWTVGITVIEPIIGWGLASGAISAIPAIAGGGLATSITSAGGSASAFLGSGAAPPSIAVSGVAVASLLIIPIIAAFVQPSEAIEQYDPPKFTVTKEMATVEVDGKPVAFKDDKGINRIANLGNASATITYKVTFTSQGEAIKLSTPEDKAISYKSDRNPAEINPGPTLVSGTYPASLVAGESKSVVMAVTINGGSGKIYDDSRLVNSFAVTGTTGEGSNQTSQTHSAIAALIIGAPKGTQPYGFPVAGSITSLDDEVLYDQQGNPAGGCGSEHHHCGQMSDSTTTILGGLDIAVGHEGRDLPVVSTINGFVRVSTFDYTVGGKVIIESLSGEYRVAFLHLKDTGRIAAQTQVSRGQQVGFVYDWGDYQTDKLKASSGPHVHYQITQNEVNLPFATAPSGSCSDGTSIMSKAAHDIVVQKGSLPASEIATGACP</sequence>
<feature type="transmembrane region" description="Helical" evidence="3">
    <location>
        <begin position="943"/>
        <end position="968"/>
    </location>
</feature>
<comment type="caution">
    <text evidence="5">The sequence shown here is derived from an EMBL/GenBank/DDBJ whole genome shotgun (WGS) entry which is preliminary data.</text>
</comment>
<feature type="coiled-coil region" evidence="1">
    <location>
        <begin position="20"/>
        <end position="80"/>
    </location>
</feature>
<feature type="region of interest" description="Disordered" evidence="2">
    <location>
        <begin position="764"/>
        <end position="805"/>
    </location>
</feature>
<dbReference type="EMBL" id="MFJK01000018">
    <property type="protein sequence ID" value="OGG17674.1"/>
    <property type="molecule type" value="Genomic_DNA"/>
</dbReference>
<feature type="domain" description="M23ase beta-sheet core" evidence="4">
    <location>
        <begin position="1257"/>
        <end position="1357"/>
    </location>
</feature>
<dbReference type="InterPro" id="IPR011055">
    <property type="entry name" value="Dup_hybrid_motif"/>
</dbReference>
<keyword evidence="3" id="KW-0472">Membrane</keyword>
<feature type="coiled-coil region" evidence="1">
    <location>
        <begin position="244"/>
        <end position="278"/>
    </location>
</feature>
<gene>
    <name evidence="5" type="ORF">A2721_03150</name>
</gene>
<keyword evidence="3" id="KW-0812">Transmembrane</keyword>
<feature type="region of interest" description="Disordered" evidence="2">
    <location>
        <begin position="290"/>
        <end position="333"/>
    </location>
</feature>
<dbReference type="InterPro" id="IPR016047">
    <property type="entry name" value="M23ase_b-sheet_dom"/>
</dbReference>
<dbReference type="CDD" id="cd12797">
    <property type="entry name" value="M23_peptidase"/>
    <property type="match status" value="1"/>
</dbReference>
<protein>
    <recommendedName>
        <fullName evidence="4">M23ase beta-sheet core domain-containing protein</fullName>
    </recommendedName>
</protein>
<evidence type="ECO:0000313" key="5">
    <source>
        <dbReference type="EMBL" id="OGG17674.1"/>
    </source>
</evidence>
<feature type="compositionally biased region" description="Basic and acidic residues" evidence="2">
    <location>
        <begin position="786"/>
        <end position="796"/>
    </location>
</feature>
<evidence type="ECO:0000256" key="1">
    <source>
        <dbReference type="SAM" id="Coils"/>
    </source>
</evidence>
<accession>A0A1F5ZZ99</accession>
<evidence type="ECO:0000313" key="6">
    <source>
        <dbReference type="Proteomes" id="UP000177871"/>
    </source>
</evidence>
<evidence type="ECO:0000259" key="4">
    <source>
        <dbReference type="Pfam" id="PF01551"/>
    </source>
</evidence>
<evidence type="ECO:0000256" key="3">
    <source>
        <dbReference type="SAM" id="Phobius"/>
    </source>
</evidence>
<dbReference type="STRING" id="1798381.A2721_03150"/>
<dbReference type="Gene3D" id="2.70.70.10">
    <property type="entry name" value="Glucose Permease (Domain IIA)"/>
    <property type="match status" value="1"/>
</dbReference>
<proteinExistence type="predicted"/>
<name>A0A1F5ZZ99_9BACT</name>
<dbReference type="Pfam" id="PF01551">
    <property type="entry name" value="Peptidase_M23"/>
    <property type="match status" value="1"/>
</dbReference>